<keyword evidence="9" id="KW-0325">Glycoprotein</keyword>
<evidence type="ECO:0000313" key="13">
    <source>
        <dbReference type="EMBL" id="ANM64546.1"/>
    </source>
</evidence>
<reference evidence="13" key="2">
    <citation type="submission" date="2011-02" db="EMBL/GenBank/DDBJ databases">
        <authorList>
            <consortium name="TAIR"/>
            <person name="Swarbreck D."/>
            <person name="Lamesch P."/>
            <person name="Wilks C."/>
            <person name="Huala E."/>
        </authorList>
    </citation>
    <scope>NUCLEOTIDE SEQUENCE</scope>
</reference>
<dbReference type="Gene3D" id="2.60.40.1180">
    <property type="entry name" value="Golgi alpha-mannosidase II"/>
    <property type="match status" value="1"/>
</dbReference>
<evidence type="ECO:0000256" key="5">
    <source>
        <dbReference type="ARBA" id="ARBA00022525"/>
    </source>
</evidence>
<evidence type="ECO:0007829" key="16">
    <source>
        <dbReference type="PeptideAtlas" id="A0A1I9LPN8"/>
    </source>
</evidence>
<evidence type="ECO:0000256" key="8">
    <source>
        <dbReference type="ARBA" id="ARBA00022801"/>
    </source>
</evidence>
<dbReference type="PANTHER" id="PTHR31776">
    <property type="entry name" value="ALPHA-L-ARABINOFURANOSIDASE 1"/>
    <property type="match status" value="1"/>
</dbReference>
<dbReference type="ExpressionAtlas" id="A0A1I9LPN8">
    <property type="expression patterns" value="baseline and differential"/>
</dbReference>
<dbReference type="InterPro" id="IPR017853">
    <property type="entry name" value="GH"/>
</dbReference>
<evidence type="ECO:0000313" key="12">
    <source>
        <dbReference type="Araport" id="AT3G10740"/>
    </source>
</evidence>
<dbReference type="InterPro" id="IPR013780">
    <property type="entry name" value="Glyco_hydro_b"/>
</dbReference>
<dbReference type="InterPro" id="IPR051563">
    <property type="entry name" value="Glycosyl_Hydrolase_51"/>
</dbReference>
<dbReference type="ProteomicsDB" id="187945"/>
<dbReference type="TAIR" id="AT3G10740">
    <property type="gene designation" value="ASD1"/>
</dbReference>
<dbReference type="Gene3D" id="3.20.20.80">
    <property type="entry name" value="Glycosidases"/>
    <property type="match status" value="1"/>
</dbReference>
<keyword evidence="14" id="KW-1185">Reference proteome</keyword>
<dbReference type="GO" id="GO:0046373">
    <property type="term" value="P:L-arabinose metabolic process"/>
    <property type="evidence" value="ECO:0007669"/>
    <property type="project" value="InterPro"/>
</dbReference>
<evidence type="ECO:0000256" key="1">
    <source>
        <dbReference type="ARBA" id="ARBA00001462"/>
    </source>
</evidence>
<dbReference type="InterPro" id="IPR010720">
    <property type="entry name" value="Alpha-L-AF_C"/>
</dbReference>
<evidence type="ECO:0000256" key="7">
    <source>
        <dbReference type="ARBA" id="ARBA00022729"/>
    </source>
</evidence>
<dbReference type="EC" id="3.2.1.55" evidence="4"/>
<dbReference type="PANTHER" id="PTHR31776:SF0">
    <property type="entry name" value="ALPHA-L-ARABINOFURANOSIDASE 1"/>
    <property type="match status" value="1"/>
</dbReference>
<dbReference type="GO" id="GO:0046556">
    <property type="term" value="F:alpha-L-arabinofuranosidase activity"/>
    <property type="evidence" value="ECO:0007669"/>
    <property type="project" value="UniProtKB-EC"/>
</dbReference>
<comment type="catalytic activity">
    <reaction evidence="1">
        <text>Hydrolysis of terminal non-reducing alpha-L-arabinofuranoside residues in alpha-L-arabinosides.</text>
        <dbReference type="EC" id="3.2.1.55"/>
    </reaction>
</comment>
<dbReference type="Pfam" id="PF06964">
    <property type="entry name" value="Alpha-L-AF_C"/>
    <property type="match status" value="1"/>
</dbReference>
<keyword evidence="8" id="KW-0378">Hydrolase</keyword>
<evidence type="ECO:0000256" key="3">
    <source>
        <dbReference type="ARBA" id="ARBA00007186"/>
    </source>
</evidence>
<evidence type="ECO:0000313" key="14">
    <source>
        <dbReference type="Proteomes" id="UP000006548"/>
    </source>
</evidence>
<dbReference type="Araport" id="AT3G10740"/>
<protein>
    <recommendedName>
        <fullName evidence="4">non-reducing end alpha-L-arabinofuranosidase</fullName>
        <ecNumber evidence="4">3.2.1.55</ecNumber>
    </recommendedName>
    <alternativeName>
        <fullName evidence="10">Beta-D-xylosidase</fullName>
    </alternativeName>
</protein>
<reference evidence="13" key="3">
    <citation type="submission" date="2016-05" db="EMBL/GenBank/DDBJ databases">
        <authorList>
            <person name="Krishnakumar V."/>
            <person name="Cheng C.-Y."/>
            <person name="Chan A.P."/>
            <person name="Schobel S."/>
            <person name="Kim M."/>
            <person name="Ferlanti E.S."/>
            <person name="Belyaeva I."/>
            <person name="Rosen B.D."/>
            <person name="Micklem G."/>
            <person name="Miller J.R."/>
            <person name="Vaughn M."/>
            <person name="Town C.D."/>
        </authorList>
    </citation>
    <scope>NUCLEOTIDE SEQUENCE</scope>
</reference>
<sequence length="697" mass="77330">MFLQMSLICRFLVYLDVVIMDMESWKLLRSVCVLSFLLGSCFVYQSLRVVDAQEDPKPAVTLQVDASNGGGRPIPETLFGIFFEEINHAGAGGLWAELVSNRGFEAGGQNTPSNIWPWSIVGDHSSIYVATDRSSCFERNKIALRMDVLCDSKGCPSGGVGVYNPGYWGMNIEEGKKYKVALYVRSTGDIDLSVSLTSSNGSRTLASEKIIASASDVSKWIKKEVLLEAKATDPSARLQLTTTKKGSIWIDQVSAMPVDTHKGHGFRNDLFQMMADIKPRFIRFPGGCFVEGEWLSNAFRWKETVGPWEERPGHFGDVWKYWTDDGLGHFEFFQMAEDIGAAPIWVFNNGISHNDEVETASIMPFVQEALDGIEFARGDANSTWGSVRAKMGRQEPFELKYVAIGNEDCGKTYYRGNYIVFYDAIKKAYPDIKIISNCDGSSHPLDHPADYYDYHIYTSASNLFSMYHQFDRTSRKGPKAFVSEYAVTGKDAGTGSLLASLAEAAFLIGLEKNSDIVEMASYAPLFVNTNDRRWNPDAIVFNSSHLYGTPSYWVQRFFAESSGATLLTSTLKGNSTSLVASAISWKNNGKDYIRIKAVNFGANSENMQVLVTGLDPNVMRVSGSKKTVLTSTNVMDENSFSQPEKVVPHESLLELAEEDMTVVLPPHSFSSFDLLKESAKIRMPISDSSSHQKTTTV</sequence>
<dbReference type="InterPro" id="IPR008979">
    <property type="entry name" value="Galactose-bd-like_sf"/>
</dbReference>
<dbReference type="SMR" id="A0A1I9LPN8"/>
<evidence type="ECO:0000256" key="10">
    <source>
        <dbReference type="ARBA" id="ARBA00082101"/>
    </source>
</evidence>
<dbReference type="FunFam" id="2.60.40.1180:FF:000011">
    <property type="entry name" value="Alpha-L-arabinofuranosidase 1"/>
    <property type="match status" value="1"/>
</dbReference>
<evidence type="ECO:0007829" key="17">
    <source>
        <dbReference type="ProteomicsDB" id="A0A1I9LPN8"/>
    </source>
</evidence>
<keyword evidence="5" id="KW-0964">Secreted</keyword>
<dbReference type="SMART" id="SM00813">
    <property type="entry name" value="Alpha-L-AF_C"/>
    <property type="match status" value="1"/>
</dbReference>
<dbReference type="AlphaFoldDB" id="A0A1I9LPN8"/>
<dbReference type="Proteomes" id="UP000006548">
    <property type="component" value="Chromosome 3"/>
</dbReference>
<dbReference type="Pfam" id="PF22848">
    <property type="entry name" value="ASD1_dom"/>
    <property type="match status" value="1"/>
</dbReference>
<accession>A0A1I9LPN8</accession>
<feature type="domain" description="Alpha-L-arabinofuranosidase C-terminal" evidence="11">
    <location>
        <begin position="483"/>
        <end position="668"/>
    </location>
</feature>
<dbReference type="EMBL" id="CP002686">
    <property type="protein sequence ID" value="ANM64546.1"/>
    <property type="molecule type" value="Genomic_DNA"/>
</dbReference>
<dbReference type="RefSeq" id="NP_001326565.1">
    <property type="nucleotide sequence ID" value="NM_001337892.1"/>
</dbReference>
<evidence type="ECO:0000259" key="11">
    <source>
        <dbReference type="SMART" id="SM00813"/>
    </source>
</evidence>
<dbReference type="SUPFAM" id="SSF51011">
    <property type="entry name" value="Glycosyl hydrolase domain"/>
    <property type="match status" value="1"/>
</dbReference>
<reference evidence="14" key="4">
    <citation type="journal article" date="2017" name="Plant J.">
        <title>Araport11: a complete reannotation of the Arabidopsis thaliana reference genome.</title>
        <authorList>
            <person name="Cheng C.Y."/>
            <person name="Krishnakumar V."/>
            <person name="Chan A.P."/>
            <person name="Thibaud-Nissen F."/>
            <person name="Schobel S."/>
            <person name="Town C.D."/>
        </authorList>
    </citation>
    <scope>GENOME REANNOTATION</scope>
    <source>
        <strain evidence="14">cv. Columbia</strain>
    </source>
</reference>
<evidence type="ECO:0000256" key="2">
    <source>
        <dbReference type="ARBA" id="ARBA00004498"/>
    </source>
</evidence>
<comment type="similarity">
    <text evidence="3">Belongs to the glycosyl hydrolase 51 family.</text>
</comment>
<dbReference type="GeneID" id="820243"/>
<keyword evidence="16 17" id="KW-1267">Proteomics identification</keyword>
<proteinExistence type="evidence at protein level"/>
<dbReference type="InterPro" id="IPR055235">
    <property type="entry name" value="ASD1_cat"/>
</dbReference>
<dbReference type="EMBL" id="CP002686">
    <property type="protein sequence ID" value="ANM64548.1"/>
    <property type="molecule type" value="Genomic_DNA"/>
</dbReference>
<evidence type="ECO:0000256" key="9">
    <source>
        <dbReference type="ARBA" id="ARBA00023180"/>
    </source>
</evidence>
<dbReference type="RefSeq" id="NP_001326567.1">
    <property type="nucleotide sequence ID" value="NM_001337894.1"/>
</dbReference>
<dbReference type="SUPFAM" id="SSF49785">
    <property type="entry name" value="Galactose-binding domain-like"/>
    <property type="match status" value="1"/>
</dbReference>
<organism evidence="13 14">
    <name type="scientific">Arabidopsis thaliana</name>
    <name type="common">Mouse-ear cress</name>
    <dbReference type="NCBI Taxonomy" id="3702"/>
    <lineage>
        <taxon>Eukaryota</taxon>
        <taxon>Viridiplantae</taxon>
        <taxon>Streptophyta</taxon>
        <taxon>Embryophyta</taxon>
        <taxon>Tracheophyta</taxon>
        <taxon>Spermatophyta</taxon>
        <taxon>Magnoliopsida</taxon>
        <taxon>eudicotyledons</taxon>
        <taxon>Gunneridae</taxon>
        <taxon>Pentapetalae</taxon>
        <taxon>rosids</taxon>
        <taxon>malvids</taxon>
        <taxon>Brassicales</taxon>
        <taxon>Brassicaceae</taxon>
        <taxon>Camelineae</taxon>
        <taxon>Arabidopsis</taxon>
    </lineage>
</organism>
<name>A0A1I9LPN8_ARATH</name>
<reference evidence="13 14" key="1">
    <citation type="journal article" date="2000" name="Nature">
        <title>Sequence and analysis of chromosome 3 of the plant Arabidopsis thaliana.</title>
        <authorList>
            <consortium name="European Union Chromosome 3 Arabidopsis Sequencing Consortium"/>
            <consortium name="Institute for Genomic Research"/>
            <consortium name="Kazusa DNA Research Institute"/>
            <person name="Salanoubat M."/>
            <person name="Lemcke K."/>
            <person name="Rieger M."/>
            <person name="Ansorge W."/>
            <person name="Unseld M."/>
            <person name="Fartmann B."/>
            <person name="Valle G."/>
            <person name="Blocker H."/>
            <person name="Perez-Alonso M."/>
            <person name="Obermaier B."/>
            <person name="Delseny M."/>
            <person name="Boutry M."/>
            <person name="Grivell L.A."/>
            <person name="Mache R."/>
            <person name="Puigdomenech P."/>
            <person name="De Simone V."/>
            <person name="Choisne N."/>
            <person name="Artiguenave F."/>
            <person name="Robert C."/>
            <person name="Brottier P."/>
            <person name="Wincker P."/>
            <person name="Cattolico L."/>
            <person name="Weissenbach J."/>
            <person name="Saurin W."/>
            <person name="Quetier F."/>
            <person name="Schafer M."/>
            <person name="Muller-Auer S."/>
            <person name="Gabel C."/>
            <person name="Fuchs M."/>
            <person name="Benes V."/>
            <person name="Wurmbach E."/>
            <person name="Drzonek H."/>
            <person name="Erfle H."/>
            <person name="Jordan N."/>
            <person name="Bangert S."/>
            <person name="Wiedelmann R."/>
            <person name="Kranz H."/>
            <person name="Voss H."/>
            <person name="Holland R."/>
            <person name="Brandt P."/>
            <person name="Nyakatura G."/>
            <person name="Vezzi A."/>
            <person name="D'Angelo M."/>
            <person name="Pallavicini A."/>
            <person name="Toppo S."/>
            <person name="Simionati B."/>
            <person name="Conrad A."/>
            <person name="Hornischer K."/>
            <person name="Kauer G."/>
            <person name="Lohnert T.H."/>
            <person name="Nordsiek G."/>
            <person name="Reichelt J."/>
            <person name="Scharfe M."/>
            <person name="Schon O."/>
            <person name="Bargues M."/>
            <person name="Terol J."/>
            <person name="Climent J."/>
            <person name="Navarro P."/>
            <person name="Collado C."/>
            <person name="Perez-Perez A."/>
            <person name="Ottenwalder B."/>
            <person name="Duchemin D."/>
            <person name="Cooke R."/>
            <person name="Laudie M."/>
            <person name="Berger-Llauro C."/>
            <person name="Purnelle B."/>
            <person name="Masuy D."/>
            <person name="de Haan M."/>
            <person name="Maarse A.C."/>
            <person name="Alcaraz J.P."/>
            <person name="Cottet A."/>
            <person name="Casacuberta E."/>
            <person name="Monfort A."/>
            <person name="Argiriou A."/>
            <person name="flores M."/>
            <person name="Liguori R."/>
            <person name="Vitale D."/>
            <person name="Mannhaupt G."/>
            <person name="Haase D."/>
            <person name="Schoof H."/>
            <person name="Rudd S."/>
            <person name="Zaccaria P."/>
            <person name="Mewes H.W."/>
            <person name="Mayer K.F."/>
            <person name="Kaul S."/>
            <person name="Town C.D."/>
            <person name="Koo H.L."/>
            <person name="Tallon L.J."/>
            <person name="Jenkins J."/>
            <person name="Rooney T."/>
            <person name="Rizzo M."/>
            <person name="Walts A."/>
            <person name="Utterback T."/>
            <person name="Fujii C.Y."/>
            <person name="Shea T.P."/>
            <person name="Creasy T.H."/>
            <person name="Haas B."/>
            <person name="Maiti R."/>
            <person name="Wu D."/>
            <person name="Peterson J."/>
            <person name="Van Aken S."/>
            <person name="Pai G."/>
            <person name="Militscher J."/>
            <person name="Sellers P."/>
            <person name="Gill J.E."/>
            <person name="Feldblyum T.V."/>
            <person name="Preuss D."/>
            <person name="Lin X."/>
            <person name="Nierman W.C."/>
            <person name="Salzberg S.L."/>
            <person name="White O."/>
            <person name="Venter J.C."/>
            <person name="Fraser C.M."/>
            <person name="Kaneko T."/>
            <person name="Nakamura Y."/>
            <person name="Sato S."/>
            <person name="Kato T."/>
            <person name="Asamizu E."/>
            <person name="Sasamoto S."/>
            <person name="Kimura T."/>
            <person name="Idesawa K."/>
            <person name="Kawashima K."/>
            <person name="Kishida Y."/>
            <person name="Kiyokawa C."/>
            <person name="Kohara M."/>
            <person name="Matsumoto M."/>
            <person name="Matsuno A."/>
            <person name="Muraki A."/>
            <person name="Nakayama S."/>
            <person name="Nakazaki N."/>
            <person name="Shinpo S."/>
            <person name="Takeuchi C."/>
            <person name="Wada T."/>
            <person name="Watanabe A."/>
            <person name="Yamada M."/>
            <person name="Yasuda M."/>
            <person name="Tabata S."/>
        </authorList>
    </citation>
    <scope>NUCLEOTIDE SEQUENCE [LARGE SCALE GENOMIC DNA]</scope>
    <source>
        <strain evidence="14">cv. Columbia</strain>
    </source>
</reference>
<dbReference type="FunFam" id="3.20.20.80:FF:000025">
    <property type="entry name" value="Alpha-L-arabinofuranosidase 1"/>
    <property type="match status" value="1"/>
</dbReference>
<evidence type="ECO:0000313" key="15">
    <source>
        <dbReference type="TAIR" id="AT3G10740"/>
    </source>
</evidence>
<comment type="subcellular location">
    <subcellularLocation>
        <location evidence="2">Secreted</location>
        <location evidence="2">Extracellular space</location>
        <location evidence="2">Extracellular matrix</location>
    </subcellularLocation>
</comment>
<evidence type="ECO:0000256" key="6">
    <source>
        <dbReference type="ARBA" id="ARBA00022530"/>
    </source>
</evidence>
<dbReference type="FunFam" id="2.60.120.260:FF:000063">
    <property type="entry name" value="Putative alpha-L-arabinofuranosidase family protein"/>
    <property type="match status" value="1"/>
</dbReference>
<gene>
    <name evidence="13 15" type="primary">ASD1</name>
    <name evidence="13" type="synonym">ALPHA-L-ARABINOFURANOSIDASE</name>
    <name evidence="13" type="synonym">ALPHA-L-ARABINOFURANOSIDASE 1</name>
    <name evidence="13" type="synonym">alpha-L-arabinofuranosidase 1</name>
    <name evidence="13" type="synonym">ARAF</name>
    <name evidence="13" type="synonym">ARAF1</name>
    <name evidence="13" type="synonym">ATASD1</name>
    <name evidence="12 13" type="ordered locus">At3g10740</name>
</gene>
<dbReference type="SUPFAM" id="SSF51445">
    <property type="entry name" value="(Trans)glycosidases"/>
    <property type="match status" value="1"/>
</dbReference>
<keyword evidence="7" id="KW-0732">Signal</keyword>
<evidence type="ECO:0000256" key="4">
    <source>
        <dbReference type="ARBA" id="ARBA00012670"/>
    </source>
</evidence>
<keyword evidence="6" id="KW-0272">Extracellular matrix</keyword>